<dbReference type="InterPro" id="IPR036812">
    <property type="entry name" value="NAD(P)_OxRdtase_dom_sf"/>
</dbReference>
<dbReference type="PROSITE" id="PS50294">
    <property type="entry name" value="WD_REPEATS_REGION"/>
    <property type="match status" value="1"/>
</dbReference>
<organism evidence="3 4">
    <name type="scientific">Catenuloplanes nepalensis</name>
    <dbReference type="NCBI Taxonomy" id="587533"/>
    <lineage>
        <taxon>Bacteria</taxon>
        <taxon>Bacillati</taxon>
        <taxon>Actinomycetota</taxon>
        <taxon>Actinomycetes</taxon>
        <taxon>Micromonosporales</taxon>
        <taxon>Micromonosporaceae</taxon>
        <taxon>Catenuloplanes</taxon>
    </lineage>
</organism>
<dbReference type="Gene3D" id="3.20.20.100">
    <property type="entry name" value="NADP-dependent oxidoreductase domain"/>
    <property type="match status" value="1"/>
</dbReference>
<name>A0ABT9MT79_9ACTN</name>
<dbReference type="Pfam" id="PF00400">
    <property type="entry name" value="WD40"/>
    <property type="match status" value="1"/>
</dbReference>
<dbReference type="PANTHER" id="PTHR43364">
    <property type="entry name" value="NADH-SPECIFIC METHYLGLYOXAL REDUCTASE-RELATED"/>
    <property type="match status" value="1"/>
</dbReference>
<dbReference type="SUPFAM" id="SSF51430">
    <property type="entry name" value="NAD(P)-linked oxidoreductase"/>
    <property type="match status" value="1"/>
</dbReference>
<comment type="caution">
    <text evidence="3">The sequence shown here is derived from an EMBL/GenBank/DDBJ whole genome shotgun (WGS) entry which is preliminary data.</text>
</comment>
<keyword evidence="2" id="KW-0853">WD repeat</keyword>
<dbReference type="PROSITE" id="PS50082">
    <property type="entry name" value="WD_REPEATS_2"/>
    <property type="match status" value="1"/>
</dbReference>
<dbReference type="EMBL" id="JAUSRA010000001">
    <property type="protein sequence ID" value="MDP9794645.1"/>
    <property type="molecule type" value="Genomic_DNA"/>
</dbReference>
<evidence type="ECO:0000256" key="1">
    <source>
        <dbReference type="ARBA" id="ARBA00023002"/>
    </source>
</evidence>
<reference evidence="3 4" key="1">
    <citation type="submission" date="2023-07" db="EMBL/GenBank/DDBJ databases">
        <title>Sequencing the genomes of 1000 actinobacteria strains.</title>
        <authorList>
            <person name="Klenk H.-P."/>
        </authorList>
    </citation>
    <scope>NUCLEOTIDE SEQUENCE [LARGE SCALE GENOMIC DNA]</scope>
    <source>
        <strain evidence="3 4">DSM 44710</strain>
    </source>
</reference>
<dbReference type="SMART" id="SM00320">
    <property type="entry name" value="WD40"/>
    <property type="match status" value="1"/>
</dbReference>
<dbReference type="InterPro" id="IPR050523">
    <property type="entry name" value="AKR_Detox_Biosynth"/>
</dbReference>
<protein>
    <submittedName>
        <fullName evidence="3">Aryl-alcohol dehydrogenase-like predicted oxidoreductase</fullName>
    </submittedName>
</protein>
<keyword evidence="4" id="KW-1185">Reference proteome</keyword>
<gene>
    <name evidence="3" type="ORF">J2S43_003157</name>
</gene>
<proteinExistence type="predicted"/>
<feature type="repeat" description="WD" evidence="2">
    <location>
        <begin position="65"/>
        <end position="106"/>
    </location>
</feature>
<evidence type="ECO:0000256" key="2">
    <source>
        <dbReference type="PROSITE-ProRule" id="PRU00221"/>
    </source>
</evidence>
<dbReference type="InterPro" id="IPR001680">
    <property type="entry name" value="WD40_rpt"/>
</dbReference>
<dbReference type="InterPro" id="IPR019775">
    <property type="entry name" value="WD40_repeat_CS"/>
</dbReference>
<dbReference type="PANTHER" id="PTHR43364:SF4">
    <property type="entry name" value="NAD(P)-LINKED OXIDOREDUCTASE SUPERFAMILY PROTEIN"/>
    <property type="match status" value="1"/>
</dbReference>
<dbReference type="PROSITE" id="PS00678">
    <property type="entry name" value="WD_REPEATS_1"/>
    <property type="match status" value="1"/>
</dbReference>
<evidence type="ECO:0000313" key="4">
    <source>
        <dbReference type="Proteomes" id="UP001240984"/>
    </source>
</evidence>
<evidence type="ECO:0000313" key="3">
    <source>
        <dbReference type="EMBL" id="MDP9794645.1"/>
    </source>
</evidence>
<keyword evidence="1" id="KW-0560">Oxidoreductase</keyword>
<dbReference type="Proteomes" id="UP001240984">
    <property type="component" value="Unassembled WGS sequence"/>
</dbReference>
<sequence length="144" mass="15721">MRAIGASHTPVSGIVEAQWVAERRGLARFHTEQPAYSILNRGIERELLPVTQRFGMGTLVWGPLLTGHGKPVDALAFTPDGRTLATGGEDRTTVLWDLDVERTAARICARTDPALLAADWATYFPDRPFRSPCPGPGSLIRTGR</sequence>
<accession>A0ABT9MT79</accession>